<name>A0A841LH57_9SPHN</name>
<dbReference type="RefSeq" id="WP_184201012.1">
    <property type="nucleotide sequence ID" value="NZ_BMOX01000021.1"/>
</dbReference>
<reference evidence="4 5" key="1">
    <citation type="submission" date="2020-08" db="EMBL/GenBank/DDBJ databases">
        <title>Genomic Encyclopedia of Type Strains, Phase IV (KMG-IV): sequencing the most valuable type-strain genomes for metagenomic binning, comparative biology and taxonomic classification.</title>
        <authorList>
            <person name="Goeker M."/>
        </authorList>
    </citation>
    <scope>NUCLEOTIDE SEQUENCE [LARGE SCALE GENOMIC DNA]</scope>
    <source>
        <strain evidence="4 5">DSM 102189</strain>
    </source>
</reference>
<dbReference type="PANTHER" id="PTHR33619">
    <property type="entry name" value="POLYSACCHARIDE EXPORT PROTEIN GFCE-RELATED"/>
    <property type="match status" value="1"/>
</dbReference>
<dbReference type="InterPro" id="IPR049712">
    <property type="entry name" value="Poly_export"/>
</dbReference>
<evidence type="ECO:0000259" key="3">
    <source>
        <dbReference type="Pfam" id="PF10531"/>
    </source>
</evidence>
<organism evidence="4 5">
    <name type="scientific">Polymorphobacter multimanifer</name>
    <dbReference type="NCBI Taxonomy" id="1070431"/>
    <lineage>
        <taxon>Bacteria</taxon>
        <taxon>Pseudomonadati</taxon>
        <taxon>Pseudomonadota</taxon>
        <taxon>Alphaproteobacteria</taxon>
        <taxon>Sphingomonadales</taxon>
        <taxon>Sphingosinicellaceae</taxon>
        <taxon>Polymorphobacter</taxon>
    </lineage>
</organism>
<keyword evidence="5" id="KW-1185">Reference proteome</keyword>
<keyword evidence="1" id="KW-0732">Signal</keyword>
<gene>
    <name evidence="4" type="ORF">FHS79_002722</name>
</gene>
<dbReference type="GO" id="GO:0015159">
    <property type="term" value="F:polysaccharide transmembrane transporter activity"/>
    <property type="evidence" value="ECO:0007669"/>
    <property type="project" value="InterPro"/>
</dbReference>
<comment type="caution">
    <text evidence="4">The sequence shown here is derived from an EMBL/GenBank/DDBJ whole genome shotgun (WGS) entry which is preliminary data.</text>
</comment>
<protein>
    <submittedName>
        <fullName evidence="4">Polysaccharide export outer membrane protein</fullName>
    </submittedName>
</protein>
<dbReference type="InterPro" id="IPR003715">
    <property type="entry name" value="Poly_export_N"/>
</dbReference>
<feature type="domain" description="Soluble ligand binding" evidence="3">
    <location>
        <begin position="174"/>
        <end position="222"/>
    </location>
</feature>
<dbReference type="InterPro" id="IPR019554">
    <property type="entry name" value="Soluble_ligand-bd"/>
</dbReference>
<dbReference type="Proteomes" id="UP000538147">
    <property type="component" value="Unassembled WGS sequence"/>
</dbReference>
<dbReference type="Pfam" id="PF10531">
    <property type="entry name" value="SLBB"/>
    <property type="match status" value="1"/>
</dbReference>
<dbReference type="EMBL" id="JACIIV010000020">
    <property type="protein sequence ID" value="MBB6228532.1"/>
    <property type="molecule type" value="Genomic_DNA"/>
</dbReference>
<accession>A0A841LH57</accession>
<dbReference type="PANTHER" id="PTHR33619:SF3">
    <property type="entry name" value="POLYSACCHARIDE EXPORT PROTEIN GFCE-RELATED"/>
    <property type="match status" value="1"/>
</dbReference>
<dbReference type="Gene3D" id="3.10.560.10">
    <property type="entry name" value="Outer membrane lipoprotein wza domain like"/>
    <property type="match status" value="1"/>
</dbReference>
<dbReference type="Pfam" id="PF02563">
    <property type="entry name" value="Poly_export"/>
    <property type="match status" value="1"/>
</dbReference>
<evidence type="ECO:0000256" key="1">
    <source>
        <dbReference type="ARBA" id="ARBA00022729"/>
    </source>
</evidence>
<evidence type="ECO:0000313" key="5">
    <source>
        <dbReference type="Proteomes" id="UP000538147"/>
    </source>
</evidence>
<evidence type="ECO:0000259" key="2">
    <source>
        <dbReference type="Pfam" id="PF02563"/>
    </source>
</evidence>
<dbReference type="AlphaFoldDB" id="A0A841LH57"/>
<feature type="domain" description="Polysaccharide export protein N-terminal" evidence="2">
    <location>
        <begin position="92"/>
        <end position="166"/>
    </location>
</feature>
<sequence>MTNAPLRIADQFNLNNKGHRMYPDSEGTGKPLGRHVLAWNRTAGRRMIRPVSALTLVAAMMVLAGCAGSRGGPVAYSRADFVAPDLPRMTSSTDQHLLRPGDIVTVNVFQVEAVSGDREVDAAGQVQIPLIGAVPAQGQTITQLAADLTKRLDATYLRSPRVEVLLKTVRPQLVTIDGSVKQAGVYPIPGNITLLQAISLARGPDVNANIKRVVVFRQIDGRRQAAAFDLSTIRAGEDPDPVIHGDDLIVVDGSASRQMFRDFVSTFPLFAIFRPF</sequence>
<proteinExistence type="predicted"/>
<evidence type="ECO:0000313" key="4">
    <source>
        <dbReference type="EMBL" id="MBB6228532.1"/>
    </source>
</evidence>